<dbReference type="Proteomes" id="UP001359559">
    <property type="component" value="Unassembled WGS sequence"/>
</dbReference>
<dbReference type="InterPro" id="IPR009057">
    <property type="entry name" value="Homeodomain-like_sf"/>
</dbReference>
<keyword evidence="7 8" id="KW-0539">Nucleus</keyword>
<keyword evidence="6" id="KW-0804">Transcription</keyword>
<keyword evidence="4 8" id="KW-0238">DNA-binding</keyword>
<feature type="DNA-binding region" description="Homeobox" evidence="8">
    <location>
        <begin position="388"/>
        <end position="450"/>
    </location>
</feature>
<evidence type="ECO:0000259" key="10">
    <source>
        <dbReference type="PROSITE" id="PS50071"/>
    </source>
</evidence>
<dbReference type="GO" id="GO:0005634">
    <property type="term" value="C:nucleus"/>
    <property type="evidence" value="ECO:0007669"/>
    <property type="project" value="UniProtKB-SubCell"/>
</dbReference>
<dbReference type="InterPro" id="IPR001356">
    <property type="entry name" value="HD"/>
</dbReference>
<feature type="region of interest" description="Disordered" evidence="9">
    <location>
        <begin position="223"/>
        <end position="264"/>
    </location>
</feature>
<proteinExistence type="inferred from homology"/>
<dbReference type="CDD" id="cd00086">
    <property type="entry name" value="homeodomain"/>
    <property type="match status" value="1"/>
</dbReference>
<evidence type="ECO:0000313" key="12">
    <source>
        <dbReference type="Proteomes" id="UP001359559"/>
    </source>
</evidence>
<comment type="similarity">
    <text evidence="2">Belongs to the TALE/BELL homeobox family.</text>
</comment>
<feature type="compositionally biased region" description="Polar residues" evidence="9">
    <location>
        <begin position="248"/>
        <end position="264"/>
    </location>
</feature>
<organism evidence="11 12">
    <name type="scientific">Clitoria ternatea</name>
    <name type="common">Butterfly pea</name>
    <dbReference type="NCBI Taxonomy" id="43366"/>
    <lineage>
        <taxon>Eukaryota</taxon>
        <taxon>Viridiplantae</taxon>
        <taxon>Streptophyta</taxon>
        <taxon>Embryophyta</taxon>
        <taxon>Tracheophyta</taxon>
        <taxon>Spermatophyta</taxon>
        <taxon>Magnoliopsida</taxon>
        <taxon>eudicotyledons</taxon>
        <taxon>Gunneridae</taxon>
        <taxon>Pentapetalae</taxon>
        <taxon>rosids</taxon>
        <taxon>fabids</taxon>
        <taxon>Fabales</taxon>
        <taxon>Fabaceae</taxon>
        <taxon>Papilionoideae</taxon>
        <taxon>50 kb inversion clade</taxon>
        <taxon>NPAAA clade</taxon>
        <taxon>indigoferoid/millettioid clade</taxon>
        <taxon>Phaseoleae</taxon>
        <taxon>Clitoria</taxon>
    </lineage>
</organism>
<dbReference type="Pfam" id="PF07526">
    <property type="entry name" value="POX"/>
    <property type="match status" value="1"/>
</dbReference>
<dbReference type="Pfam" id="PF05920">
    <property type="entry name" value="Homeobox_KN"/>
    <property type="match status" value="1"/>
</dbReference>
<dbReference type="InterPro" id="IPR008422">
    <property type="entry name" value="KN_HD"/>
</dbReference>
<protein>
    <recommendedName>
        <fullName evidence="10">Homeobox domain-containing protein</fullName>
    </recommendedName>
</protein>
<feature type="domain" description="Homeobox" evidence="10">
    <location>
        <begin position="386"/>
        <end position="449"/>
    </location>
</feature>
<dbReference type="SMART" id="SM00389">
    <property type="entry name" value="HOX"/>
    <property type="match status" value="1"/>
</dbReference>
<evidence type="ECO:0000256" key="8">
    <source>
        <dbReference type="PROSITE-ProRule" id="PRU00108"/>
    </source>
</evidence>
<evidence type="ECO:0000313" key="11">
    <source>
        <dbReference type="EMBL" id="KAK7310613.1"/>
    </source>
</evidence>
<keyword evidence="3" id="KW-0805">Transcription regulation</keyword>
<feature type="region of interest" description="Disordered" evidence="9">
    <location>
        <begin position="462"/>
        <end position="508"/>
    </location>
</feature>
<dbReference type="SMART" id="SM00574">
    <property type="entry name" value="POX"/>
    <property type="match status" value="1"/>
</dbReference>
<evidence type="ECO:0000256" key="9">
    <source>
        <dbReference type="SAM" id="MobiDB-lite"/>
    </source>
</evidence>
<reference evidence="11 12" key="1">
    <citation type="submission" date="2024-01" db="EMBL/GenBank/DDBJ databases">
        <title>The genomes of 5 underutilized Papilionoideae crops provide insights into root nodulation and disease resistance.</title>
        <authorList>
            <person name="Yuan L."/>
        </authorList>
    </citation>
    <scope>NUCLEOTIDE SEQUENCE [LARGE SCALE GENOMIC DNA]</scope>
    <source>
        <strain evidence="11">LY-2023</strain>
        <tissue evidence="11">Leaf</tissue>
    </source>
</reference>
<evidence type="ECO:0000256" key="6">
    <source>
        <dbReference type="ARBA" id="ARBA00023163"/>
    </source>
</evidence>
<evidence type="ECO:0000256" key="1">
    <source>
        <dbReference type="ARBA" id="ARBA00004123"/>
    </source>
</evidence>
<feature type="compositionally biased region" description="Polar residues" evidence="9">
    <location>
        <begin position="485"/>
        <end position="504"/>
    </location>
</feature>
<dbReference type="SUPFAM" id="SSF46689">
    <property type="entry name" value="Homeodomain-like"/>
    <property type="match status" value="1"/>
</dbReference>
<sequence>MATYYTSSSNQRDAVPMLCLREPLPNSYPETSILPSNMTLYMNTASYSEALSAGSSQQQNNFFVIPSHSTPEQQEVLVNIGEFQTGAHDFSAWREGRNEMLVTQTMDAQNLQGQGLSLSLGTQIPCIHDRNQNSSFDSFLGTNPSISGNEAYKNASSRDEGMRYSENFAPLEANQDLNRGDFSRHGNGMSSVDRGVPNSKYLKAAQQLLDEAVDIQKAMKRPNLRCHSTHEDSKKNCKEDDELENERPSTNGVPNSQASASNSSCELSLAEKQDLQNKVTKLLSMLDEVDSRYKHYYHQMQIVVSSFDVIAGCGAAKPYTALTLQTISCHFRCLRDAITGQISATQKSLGEQDASGSNKGVGIARLKFVDQQIRQQRALQQHGVMQHAWRPQRGLPESSVTILRAWLFEHFLHPYPKDSDKIMLARQTGLTRSQVSNWFINARVRLWKPMIEEIYKQEIHDDADMDSSSSSENASKVSKSDAKTSNDMVDDSQNCQSPTANSGQPKDLRYDQFLDTEIMASLLSRGHEAETEHGTVKQTDEQRPNLDDCGLLPDPAVQSDNNSFVACQMSEFGRFKSQSAVSLTLGLQHCEGVNFLPGETHLSLVSMREDGIYSAATASTIALETTELECMDAGNQQQQKLSSSHMLHDFVV</sequence>
<dbReference type="FunFam" id="1.10.10.60:FF:000117">
    <property type="entry name" value="BEL1-like homeodomain protein 9"/>
    <property type="match status" value="1"/>
</dbReference>
<evidence type="ECO:0000256" key="3">
    <source>
        <dbReference type="ARBA" id="ARBA00023015"/>
    </source>
</evidence>
<dbReference type="EMBL" id="JAYKXN010000002">
    <property type="protein sequence ID" value="KAK7310613.1"/>
    <property type="molecule type" value="Genomic_DNA"/>
</dbReference>
<dbReference type="InterPro" id="IPR050224">
    <property type="entry name" value="TALE_homeobox"/>
</dbReference>
<evidence type="ECO:0000256" key="2">
    <source>
        <dbReference type="ARBA" id="ARBA00006454"/>
    </source>
</evidence>
<feature type="compositionally biased region" description="Basic and acidic residues" evidence="9">
    <location>
        <begin position="228"/>
        <end position="238"/>
    </location>
</feature>
<feature type="compositionally biased region" description="Low complexity" evidence="9">
    <location>
        <begin position="466"/>
        <end position="477"/>
    </location>
</feature>
<keyword evidence="12" id="KW-1185">Reference proteome</keyword>
<dbReference type="Gene3D" id="1.10.10.60">
    <property type="entry name" value="Homeodomain-like"/>
    <property type="match status" value="1"/>
</dbReference>
<dbReference type="GO" id="GO:0003677">
    <property type="term" value="F:DNA binding"/>
    <property type="evidence" value="ECO:0007669"/>
    <property type="project" value="UniProtKB-UniRule"/>
</dbReference>
<evidence type="ECO:0000256" key="7">
    <source>
        <dbReference type="ARBA" id="ARBA00023242"/>
    </source>
</evidence>
<name>A0AAN9K5F3_CLITE</name>
<dbReference type="AlphaFoldDB" id="A0AAN9K5F3"/>
<evidence type="ECO:0000256" key="5">
    <source>
        <dbReference type="ARBA" id="ARBA00023155"/>
    </source>
</evidence>
<dbReference type="InterPro" id="IPR006563">
    <property type="entry name" value="POX_dom"/>
</dbReference>
<evidence type="ECO:0000256" key="4">
    <source>
        <dbReference type="ARBA" id="ARBA00023125"/>
    </source>
</evidence>
<comment type="caution">
    <text evidence="11">The sequence shown here is derived from an EMBL/GenBank/DDBJ whole genome shotgun (WGS) entry which is preliminary data.</text>
</comment>
<accession>A0AAN9K5F3</accession>
<dbReference type="PROSITE" id="PS50071">
    <property type="entry name" value="HOMEOBOX_2"/>
    <property type="match status" value="1"/>
</dbReference>
<dbReference type="PANTHER" id="PTHR11850">
    <property type="entry name" value="HOMEOBOX PROTEIN TRANSCRIPTION FACTORS"/>
    <property type="match status" value="1"/>
</dbReference>
<keyword evidence="5 8" id="KW-0371">Homeobox</keyword>
<comment type="subcellular location">
    <subcellularLocation>
        <location evidence="1 8">Nucleus</location>
    </subcellularLocation>
</comment>
<dbReference type="GO" id="GO:0006355">
    <property type="term" value="P:regulation of DNA-templated transcription"/>
    <property type="evidence" value="ECO:0007669"/>
    <property type="project" value="InterPro"/>
</dbReference>
<gene>
    <name evidence="11" type="ORF">RJT34_08221</name>
</gene>